<evidence type="ECO:0000313" key="2">
    <source>
        <dbReference type="Proteomes" id="UP000324376"/>
    </source>
</evidence>
<reference evidence="1 2" key="1">
    <citation type="submission" date="2019-07" db="EMBL/GenBank/DDBJ databases">
        <title>Genomic Encyclopedia of Archaeal and Bacterial Type Strains, Phase II (KMG-II): from individual species to whole genera.</title>
        <authorList>
            <person name="Goeker M."/>
        </authorList>
    </citation>
    <scope>NUCLEOTIDE SEQUENCE [LARGE SCALE GENOMIC DNA]</scope>
    <source>
        <strain evidence="1 2">DSM 17527</strain>
    </source>
</reference>
<accession>A0A5S5BTW2</accession>
<dbReference type="InterPro" id="IPR011009">
    <property type="entry name" value="Kinase-like_dom_sf"/>
</dbReference>
<comment type="caution">
    <text evidence="1">The sequence shown here is derived from an EMBL/GenBank/DDBJ whole genome shotgun (WGS) entry which is preliminary data.</text>
</comment>
<gene>
    <name evidence="1" type="ORF">BD809_11249</name>
</gene>
<dbReference type="GO" id="GO:0016301">
    <property type="term" value="F:kinase activity"/>
    <property type="evidence" value="ECO:0007669"/>
    <property type="project" value="UniProtKB-KW"/>
</dbReference>
<dbReference type="Proteomes" id="UP000324376">
    <property type="component" value="Unassembled WGS sequence"/>
</dbReference>
<keyword evidence="1" id="KW-0808">Transferase</keyword>
<evidence type="ECO:0000313" key="1">
    <source>
        <dbReference type="EMBL" id="TYP70457.1"/>
    </source>
</evidence>
<keyword evidence="2" id="KW-1185">Reference proteome</keyword>
<dbReference type="EMBL" id="VNHU01000012">
    <property type="protein sequence ID" value="TYP70457.1"/>
    <property type="molecule type" value="Genomic_DNA"/>
</dbReference>
<proteinExistence type="predicted"/>
<protein>
    <submittedName>
        <fullName evidence="1">Lipopolysaccharide kinase (Kdo/WaaP) family protein</fullName>
    </submittedName>
</protein>
<dbReference type="Pfam" id="PF06293">
    <property type="entry name" value="Kdo"/>
    <property type="match status" value="1"/>
</dbReference>
<name>A0A5S5BTW2_9FLAO</name>
<organism evidence="1 2">
    <name type="scientific">Aquimarina intermedia</name>
    <dbReference type="NCBI Taxonomy" id="350814"/>
    <lineage>
        <taxon>Bacteria</taxon>
        <taxon>Pseudomonadati</taxon>
        <taxon>Bacteroidota</taxon>
        <taxon>Flavobacteriia</taxon>
        <taxon>Flavobacteriales</taxon>
        <taxon>Flavobacteriaceae</taxon>
        <taxon>Aquimarina</taxon>
    </lineage>
</organism>
<sequence>MQNKFVIHSDYIKIQPKLKEIIVNFDEYKEVLGEGDRNVIKIIEIEDNNYVIKSFKIPNLLNQIVYRFFRKSKAERSYAYANELLQLGIETPYPVAYKLCVTSFLFKKSFYVCELVDSDLTFRELTTDFSIPDHEAILRAFTRFTFKLHENGVNFLDHSPGNTLIKRKKDGYAFYLVDLNRMEFGKMDFEDRIKNFAKLTIHKAMIRVMSEEYARCSGQDQDQIFNLMWKYTKEFQHRFYRKIRFKKRIFFWKQKYKNRVSDSPI</sequence>
<dbReference type="OrthoDB" id="9773772at2"/>
<keyword evidence="1" id="KW-0418">Kinase</keyword>
<dbReference type="AlphaFoldDB" id="A0A5S5BTW2"/>
<dbReference type="SUPFAM" id="SSF56112">
    <property type="entry name" value="Protein kinase-like (PK-like)"/>
    <property type="match status" value="1"/>
</dbReference>